<dbReference type="Gene3D" id="3.40.50.300">
    <property type="entry name" value="P-loop containing nucleotide triphosphate hydrolases"/>
    <property type="match status" value="1"/>
</dbReference>
<gene>
    <name evidence="4" type="ORF">GKS16_02295</name>
</gene>
<dbReference type="InterPro" id="IPR003593">
    <property type="entry name" value="AAA+_ATPase"/>
</dbReference>
<dbReference type="Pfam" id="PF00005">
    <property type="entry name" value="ABC_tran"/>
    <property type="match status" value="1"/>
</dbReference>
<dbReference type="InterPro" id="IPR051782">
    <property type="entry name" value="ABC_Transporter_VariousFunc"/>
</dbReference>
<dbReference type="SUPFAM" id="SSF52540">
    <property type="entry name" value="P-loop containing nucleoside triphosphate hydrolases"/>
    <property type="match status" value="1"/>
</dbReference>
<comment type="caution">
    <text evidence="4">The sequence shown here is derived from an EMBL/GenBank/DDBJ whole genome shotgun (WGS) entry which is preliminary data.</text>
</comment>
<evidence type="ECO:0000256" key="2">
    <source>
        <dbReference type="ARBA" id="ARBA00022741"/>
    </source>
</evidence>
<dbReference type="PANTHER" id="PTHR42939:SF1">
    <property type="entry name" value="ABC TRANSPORTER ATP-BINDING PROTEIN ALBC-RELATED"/>
    <property type="match status" value="1"/>
</dbReference>
<evidence type="ECO:0000313" key="4">
    <source>
        <dbReference type="EMBL" id="MTD01114.1"/>
    </source>
</evidence>
<dbReference type="Proteomes" id="UP000483839">
    <property type="component" value="Unassembled WGS sequence"/>
</dbReference>
<dbReference type="SMART" id="SM00382">
    <property type="entry name" value="AAA"/>
    <property type="match status" value="1"/>
</dbReference>
<evidence type="ECO:0000313" key="5">
    <source>
        <dbReference type="Proteomes" id="UP000483839"/>
    </source>
</evidence>
<evidence type="ECO:0000256" key="1">
    <source>
        <dbReference type="ARBA" id="ARBA00022448"/>
    </source>
</evidence>
<dbReference type="EMBL" id="WLXI01000014">
    <property type="protein sequence ID" value="MTD01114.1"/>
    <property type="molecule type" value="Genomic_DNA"/>
</dbReference>
<protein>
    <submittedName>
        <fullName evidence="4">ATP-binding cassette domain-containing protein</fullName>
    </submittedName>
</protein>
<dbReference type="PANTHER" id="PTHR42939">
    <property type="entry name" value="ABC TRANSPORTER ATP-BINDING PROTEIN ALBC-RELATED"/>
    <property type="match status" value="1"/>
</dbReference>
<dbReference type="CDD" id="cd03230">
    <property type="entry name" value="ABC_DR_subfamily_A"/>
    <property type="match status" value="1"/>
</dbReference>
<dbReference type="InterPro" id="IPR003439">
    <property type="entry name" value="ABC_transporter-like_ATP-bd"/>
</dbReference>
<keyword evidence="1" id="KW-0813">Transport</keyword>
<keyword evidence="2" id="KW-0547">Nucleotide-binding</keyword>
<dbReference type="PROSITE" id="PS50893">
    <property type="entry name" value="ABC_TRANSPORTER_2"/>
    <property type="match status" value="1"/>
</dbReference>
<name>A0A6L6G6L6_STRUB</name>
<proteinExistence type="predicted"/>
<evidence type="ECO:0000256" key="3">
    <source>
        <dbReference type="ARBA" id="ARBA00022840"/>
    </source>
</evidence>
<dbReference type="RefSeq" id="WP_326830522.1">
    <property type="nucleotide sequence ID" value="NZ_WLXE01000018.1"/>
</dbReference>
<keyword evidence="3 4" id="KW-0067">ATP-binding</keyword>
<sequence length="209" mass="23704">MLEIQNGSIIKGNRVLLDEISLKFENQRVYGLVGINGSGKTMILKAVTGFHRLTKGLVYQNGTIIGPGNRTISKTGLVLGDQEFISYFTLKENLTLIKKICPNAKTIDLEYWIKLFQIEKYQDIPYKDLSLGTKKKMVIIQAFMDNPDILILDEPMNALDEKSVAITKMLIKKQKEKGLVIMTSHYKNDIEDLCDTIIHVQEGKILKKD</sequence>
<dbReference type="AlphaFoldDB" id="A0A6L6G6L6"/>
<dbReference type="InterPro" id="IPR027417">
    <property type="entry name" value="P-loop_NTPase"/>
</dbReference>
<dbReference type="GO" id="GO:0016887">
    <property type="term" value="F:ATP hydrolysis activity"/>
    <property type="evidence" value="ECO:0007669"/>
    <property type="project" value="InterPro"/>
</dbReference>
<dbReference type="GO" id="GO:0005524">
    <property type="term" value="F:ATP binding"/>
    <property type="evidence" value="ECO:0007669"/>
    <property type="project" value="UniProtKB-KW"/>
</dbReference>
<accession>A0A6L6G6L6</accession>
<reference evidence="4 5" key="1">
    <citation type="submission" date="2019-11" db="EMBL/GenBank/DDBJ databases">
        <title>Streptococcus uberis isolated from clinical mastitis cases on a southeastern Queensland dairy.</title>
        <authorList>
            <person name="Workentine M.L."/>
            <person name="Price R."/>
            <person name="Olchowy T."/>
        </authorList>
    </citation>
    <scope>NUCLEOTIDE SEQUENCE [LARGE SCALE GENOMIC DNA]</scope>
    <source>
        <strain evidence="4 5">OLC4459-A17</strain>
    </source>
</reference>
<organism evidence="4 5">
    <name type="scientific">Streptococcus uberis</name>
    <dbReference type="NCBI Taxonomy" id="1349"/>
    <lineage>
        <taxon>Bacteria</taxon>
        <taxon>Bacillati</taxon>
        <taxon>Bacillota</taxon>
        <taxon>Bacilli</taxon>
        <taxon>Lactobacillales</taxon>
        <taxon>Streptococcaceae</taxon>
        <taxon>Streptococcus</taxon>
    </lineage>
</organism>